<evidence type="ECO:0000313" key="2">
    <source>
        <dbReference type="Proteomes" id="UP000093943"/>
    </source>
</evidence>
<protein>
    <submittedName>
        <fullName evidence="1">Uncharacterized protein</fullName>
    </submittedName>
</protein>
<organism evidence="1 2">
    <name type="scientific">Mycolicibacter sinensis (strain JDM601)</name>
    <name type="common">Mycobacterium sinense</name>
    <dbReference type="NCBI Taxonomy" id="875328"/>
    <lineage>
        <taxon>Bacteria</taxon>
        <taxon>Bacillati</taxon>
        <taxon>Actinomycetota</taxon>
        <taxon>Actinomycetes</taxon>
        <taxon>Mycobacteriales</taxon>
        <taxon>Mycobacteriaceae</taxon>
        <taxon>Mycolicibacter</taxon>
    </lineage>
</organism>
<proteinExistence type="predicted"/>
<dbReference type="AlphaFoldDB" id="A0A1A2P387"/>
<comment type="caution">
    <text evidence="1">The sequence shown here is derived from an EMBL/GenBank/DDBJ whole genome shotgun (WGS) entry which is preliminary data.</text>
</comment>
<dbReference type="EMBL" id="LZKG01000060">
    <property type="protein sequence ID" value="OBI31316.1"/>
    <property type="molecule type" value="Genomic_DNA"/>
</dbReference>
<gene>
    <name evidence="1" type="ORF">A5710_18275</name>
</gene>
<sequence>MKHRLFVARWSFEGRAKQETDDPADLFSDLMASPKRDICVGQFEGIANSLAKFLRSVLLIAIHQQRDVLVVPSVFFAGHQAAKTAIS</sequence>
<reference evidence="2" key="1">
    <citation type="submission" date="2016-06" db="EMBL/GenBank/DDBJ databases">
        <authorList>
            <person name="Sutton G."/>
            <person name="Brinkac L."/>
            <person name="Sanka R."/>
            <person name="Adams M."/>
            <person name="Lau E."/>
            <person name="Sam S."/>
            <person name="Sreng N."/>
            <person name="Him V."/>
            <person name="Kerleguer A."/>
            <person name="Cheng S."/>
        </authorList>
    </citation>
    <scope>NUCLEOTIDE SEQUENCE [LARGE SCALE GENOMIC DNA]</scope>
    <source>
        <strain evidence="2">E1876</strain>
    </source>
</reference>
<dbReference type="Proteomes" id="UP000093943">
    <property type="component" value="Unassembled WGS sequence"/>
</dbReference>
<accession>A0A1A2P387</accession>
<name>A0A1A2P387_MYCSD</name>
<evidence type="ECO:0000313" key="1">
    <source>
        <dbReference type="EMBL" id="OBI31316.1"/>
    </source>
</evidence>